<dbReference type="InterPro" id="IPR025315">
    <property type="entry name" value="DUF4220"/>
</dbReference>
<keyword evidence="4" id="KW-1185">Reference proteome</keyword>
<evidence type="ECO:0000256" key="1">
    <source>
        <dbReference type="SAM" id="Phobius"/>
    </source>
</evidence>
<name>A0A3B5XWG0_WHEAT</name>
<dbReference type="Gramene" id="TraesROB_scaffold_009142_01G000500.1">
    <property type="protein sequence ID" value="TraesROB_scaffold_009142_01G000500.1"/>
    <property type="gene ID" value="TraesROB_scaffold_009142_01G000500"/>
</dbReference>
<organism evidence="3">
    <name type="scientific">Triticum aestivum</name>
    <name type="common">Wheat</name>
    <dbReference type="NCBI Taxonomy" id="4565"/>
    <lineage>
        <taxon>Eukaryota</taxon>
        <taxon>Viridiplantae</taxon>
        <taxon>Streptophyta</taxon>
        <taxon>Embryophyta</taxon>
        <taxon>Tracheophyta</taxon>
        <taxon>Spermatophyta</taxon>
        <taxon>Magnoliopsida</taxon>
        <taxon>Liliopsida</taxon>
        <taxon>Poales</taxon>
        <taxon>Poaceae</taxon>
        <taxon>BOP clade</taxon>
        <taxon>Pooideae</taxon>
        <taxon>Triticodae</taxon>
        <taxon>Triticeae</taxon>
        <taxon>Triticinae</taxon>
        <taxon>Triticum</taxon>
    </lineage>
</organism>
<feature type="transmembrane region" description="Helical" evidence="1">
    <location>
        <begin position="80"/>
        <end position="98"/>
    </location>
</feature>
<dbReference type="Gramene" id="TraesCS1A03G0188500.1">
    <property type="protein sequence ID" value="TraesCS1A03G0188500.1.CDS1"/>
    <property type="gene ID" value="TraesCS1A03G0188500"/>
</dbReference>
<proteinExistence type="predicted"/>
<evidence type="ECO:0000259" key="2">
    <source>
        <dbReference type="Pfam" id="PF13968"/>
    </source>
</evidence>
<feature type="transmembrane region" description="Helical" evidence="1">
    <location>
        <begin position="301"/>
        <end position="331"/>
    </location>
</feature>
<dbReference type="InterPro" id="IPR007658">
    <property type="entry name" value="DUF594"/>
</dbReference>
<protein>
    <recommendedName>
        <fullName evidence="2">DUF4220 domain-containing protein</fullName>
    </recommendedName>
</protein>
<feature type="transmembrane region" description="Helical" evidence="1">
    <location>
        <begin position="48"/>
        <end position="68"/>
    </location>
</feature>
<sequence length="703" mass="80541">MQLSIILVQLWNEWEIRLLVLLSYTLQLFLFFTGGLRRRSSNTLLRFSIWLAYLGADMIAFYTLGQISRLGDSINSRDPFTGTMSLAFFWAPFLLVHLGGQDTITAFSSEDNNLWLRHFLNLLVEVSLALYVFWKSMGNSNQLLIPAMFVFVSGIIKYGERIWALKYGSKDDLNSTTSNYENNQLPLLSVEQDRYCDIVCYALHTARYIRGFLAGRATFQMGHEIRFTLVEYFGRFAEHGAKLKIIEMELAIIYDDLYTKAVLFRTWTGSIFRCVVHISAVVAFVLFYADRKESYSRVDIAITYALLIGSIFMELVSILMAMVSPWAWAFLKARNFHWLTNLFWSIFNIVQPEKRLWWSDSMGQYNLLRSIFCIESPTIGMIRNIINSVGWAKVWKHLRHTKDVKAKHKVMECVVQWLDKQDRFNDLAKGMRPRLSTELELILRGPFEHAILQLHLFTDYHIRGLLDEEGSRLHDKGGRSHLASICEEISNYMIYLLVVNPSMLPVSTTAEDTLALFPEKIFSTGRGGVRDVPCLVLDRLKLFVLQICNYFVKESSTDTRTVSPAVLGLDLPLSTSQKHIREVLHKDWTAAGEIEGKILLGARALLDFPEFELTIDELLVEIKEIWIRLLVYAAGKSHAEAHAQQMSRGGGELLTFVWLLMAAHYELGDVARRLDLVTSSSGAAEGDRLFAFIFPSYEQPTPM</sequence>
<feature type="transmembrane region" description="Helical" evidence="1">
    <location>
        <begin position="143"/>
        <end position="160"/>
    </location>
</feature>
<feature type="domain" description="DUF4220" evidence="2">
    <location>
        <begin position="50"/>
        <end position="369"/>
    </location>
</feature>
<feature type="transmembrane region" description="Helical" evidence="1">
    <location>
        <begin position="16"/>
        <end position="36"/>
    </location>
</feature>
<dbReference type="Gramene" id="TraesPARA_EIv1.0_0084280.1">
    <property type="protein sequence ID" value="TraesPARA_EIv1.0_0084280.1.CDS1"/>
    <property type="gene ID" value="TraesPARA_EIv1.0_0084280"/>
</dbReference>
<dbReference type="SMR" id="A0A3B5XWG0"/>
<dbReference type="OrthoDB" id="590307at2759"/>
<accession>A0A3B5XWG0</accession>
<dbReference type="PANTHER" id="PTHR31325">
    <property type="entry name" value="OS01G0798800 PROTEIN-RELATED"/>
    <property type="match status" value="1"/>
</dbReference>
<dbReference type="Pfam" id="PF13968">
    <property type="entry name" value="DUF4220"/>
    <property type="match status" value="1"/>
</dbReference>
<dbReference type="Gramene" id="TraesMAC1A03G00027730.1">
    <property type="protein sequence ID" value="TraesMAC1A03G00027730.1.CDS1"/>
    <property type="gene ID" value="TraesMAC1A03G00027730"/>
</dbReference>
<dbReference type="Gramene" id="TraesSTA1A03G00026500.1">
    <property type="protein sequence ID" value="TraesSTA1A03G00026500.1.CDS1"/>
    <property type="gene ID" value="TraesSTA1A03G00026500"/>
</dbReference>
<dbReference type="PaxDb" id="4565-Traes_1AS_5DCFDC258.1"/>
<feature type="transmembrane region" description="Helical" evidence="1">
    <location>
        <begin position="270"/>
        <end position="289"/>
    </location>
</feature>
<dbReference type="Gramene" id="TraesCLE_scaffold_072704_01G000100.1">
    <property type="protein sequence ID" value="TraesCLE_scaffold_072704_01G000100.1"/>
    <property type="gene ID" value="TraesCLE_scaffold_072704_01G000100"/>
</dbReference>
<evidence type="ECO:0000313" key="3">
    <source>
        <dbReference type="EnsemblPlants" id="TraesCS1A02G077300.1.cds1"/>
    </source>
</evidence>
<dbReference type="STRING" id="4565.A0A3B5XWG0"/>
<dbReference type="Gramene" id="TraesWEE_scaffold_040594_01G000100.1">
    <property type="protein sequence ID" value="TraesWEE_scaffold_040594_01G000100.1"/>
    <property type="gene ID" value="TraesWEE_scaffold_040594_01G000100"/>
</dbReference>
<dbReference type="Gramene" id="TraesLDM1A03G00028330.1">
    <property type="protein sequence ID" value="TraesLDM1A03G00028330.1.CDS1"/>
    <property type="gene ID" value="TraesLDM1A03G00028330"/>
</dbReference>
<dbReference type="Gramene" id="TraesCAD_scaffold_047038_01G000100.1">
    <property type="protein sequence ID" value="TraesCAD_scaffold_047038_01G000100.1"/>
    <property type="gene ID" value="TraesCAD_scaffold_047038_01G000100"/>
</dbReference>
<dbReference type="Gramene" id="TraesARI1A03G00027930.1">
    <property type="protein sequence ID" value="TraesARI1A03G00027930.1.CDS1"/>
    <property type="gene ID" value="TraesARI1A03G00027930"/>
</dbReference>
<keyword evidence="1" id="KW-0472">Membrane</keyword>
<dbReference type="Gramene" id="TraesSYM1A03G00028380.1">
    <property type="protein sequence ID" value="TraesSYM1A03G00028380.1.CDS1"/>
    <property type="gene ID" value="TraesSYM1A03G00028380"/>
</dbReference>
<keyword evidence="1" id="KW-1133">Transmembrane helix</keyword>
<dbReference type="Gramene" id="TraesRN1A0100211500.1">
    <property type="protein sequence ID" value="TraesRN1A0100211500.1"/>
    <property type="gene ID" value="TraesRN1A0100211500"/>
</dbReference>
<dbReference type="Gramene" id="TraesJAG1A03G00027640.1">
    <property type="protein sequence ID" value="TraesJAG1A03G00027640.1.CDS1"/>
    <property type="gene ID" value="TraesJAG1A03G00027640"/>
</dbReference>
<dbReference type="Gramene" id="TraesLAC1A03G00028960.1">
    <property type="protein sequence ID" value="TraesLAC1A03G00028960.1.CDS1"/>
    <property type="gene ID" value="TraesLAC1A03G00028960"/>
</dbReference>
<dbReference type="EnsemblPlants" id="TraesCS1A02G077300.1">
    <property type="protein sequence ID" value="TraesCS1A02G077300.1.cds1"/>
    <property type="gene ID" value="TraesCS1A02G077300"/>
</dbReference>
<dbReference type="OMA" id="QMGHEIQ"/>
<dbReference type="Gramene" id="TraesJUL1A03G00028600.1">
    <property type="protein sequence ID" value="TraesJUL1A03G00028600.1.CDS1"/>
    <property type="gene ID" value="TraesJUL1A03G00028600"/>
</dbReference>
<dbReference type="Gramene" id="TraesNOR1A03G00027480.1">
    <property type="protein sequence ID" value="TraesNOR1A03G00027480.1.CDS1"/>
    <property type="gene ID" value="TraesNOR1A03G00027480"/>
</dbReference>
<evidence type="ECO:0000313" key="4">
    <source>
        <dbReference type="Proteomes" id="UP000019116"/>
    </source>
</evidence>
<dbReference type="Pfam" id="PF04578">
    <property type="entry name" value="DUF594"/>
    <property type="match status" value="1"/>
</dbReference>
<reference evidence="3" key="1">
    <citation type="submission" date="2018-08" db="EMBL/GenBank/DDBJ databases">
        <authorList>
            <person name="Rossello M."/>
        </authorList>
    </citation>
    <scope>NUCLEOTIDE SEQUENCE [LARGE SCALE GENOMIC DNA]</scope>
    <source>
        <strain evidence="3">cv. Chinese Spring</strain>
    </source>
</reference>
<reference evidence="3" key="2">
    <citation type="submission" date="2018-10" db="UniProtKB">
        <authorList>
            <consortium name="EnsemblPlants"/>
        </authorList>
    </citation>
    <scope>IDENTIFICATION</scope>
</reference>
<keyword evidence="1" id="KW-0812">Transmembrane</keyword>
<dbReference type="AlphaFoldDB" id="A0A3B5XWG0"/>
<dbReference type="Proteomes" id="UP000019116">
    <property type="component" value="Chromosome 1A"/>
</dbReference>
<dbReference type="Gramene" id="TraesCS1A02G077300.1">
    <property type="protein sequence ID" value="TraesCS1A02G077300.1.cds1"/>
    <property type="gene ID" value="TraesCS1A02G077300"/>
</dbReference>